<dbReference type="InterPro" id="IPR030564">
    <property type="entry name" value="Myotubularin"/>
</dbReference>
<dbReference type="GO" id="GO:0004438">
    <property type="term" value="F:phosphatidylinositol-3-phosphate phosphatase activity"/>
    <property type="evidence" value="ECO:0007669"/>
    <property type="project" value="TreeGrafter"/>
</dbReference>
<sequence>MELIRVAKVEQVSVVTRGVASPGTLHLTPHHLIFRYASSAPGAPAPKNSAQMEMWITYPIIQTVQRQPMNSGGYAALRIRCRDFNFITFHFTNDRECRDVFERVRALTVGGSLEKLYAFFFTPPPPERAVNGWKIYDSLKEYQRLGVGGRTNDWRISKINNSYTFCPTYPAHLVVPANISDNVLNYAGKYRSRARIPVLTYIHSINNCTITRSSQPLTGLKGNRSPQDEKLVAAIFSSTQASSFTRSYQQSDISPARSTTSLDECTMDKPRKAIYGAQQRNLIVDARPTVNAYAMQAMGLGSENMDNYRNCSKQYLGIDNIHVMRESLAKVVEAIKDSDLTPLPPNRELLAKSGWLKHIGLLLDGTQTIVRQIEIEHSHVLIHCSDGWDRTSQLSALAQLCLDPYYRTIEGFMVLVEKDWVSFGHRFRDRSGFLSSEKWFTQVGNDGGASNVGIGGAGSGGGGGSGGLEQAFSQAKMFFTGQGNGGRASPASVEHKVDADTDYKGESSSSILVGEKVSKHTASTGGVNIKEISPVFHQFLDATYQIMYQYPTRFEFNERFLRRLLYHLYSCQYGTFLYNNEKERVVDHKIASRTRSVWDYFLGRRHMWVSEKYDKSEDSRGWSVLFPKGIGYTRWWSESWCRTDEEMNGRYGPAIVGEEGGAELLSTGGFNKGIDDGVQTDEDGESAEEIGVQTDDDVEEMGVQTDEEEIDWARDRSGDKTRPLPSEEPGLVRAVGELSGLALSGLSNNGEGNGEGRDCGVVSG</sequence>
<dbReference type="Gene3D" id="2.30.29.30">
    <property type="entry name" value="Pleckstrin-homology domain (PH domain)/Phosphotyrosine-binding domain (PTB)"/>
    <property type="match status" value="1"/>
</dbReference>
<accession>A0A3N4LGC1</accession>
<dbReference type="AlphaFoldDB" id="A0A3N4LGC1"/>
<dbReference type="FunCoup" id="A0A3N4LGC1">
    <property type="interactions" value="388"/>
</dbReference>
<feature type="domain" description="Myotubularin phosphatase" evidence="5">
    <location>
        <begin position="132"/>
        <end position="640"/>
    </location>
</feature>
<feature type="region of interest" description="Disordered" evidence="4">
    <location>
        <begin position="700"/>
        <end position="731"/>
    </location>
</feature>
<evidence type="ECO:0000256" key="4">
    <source>
        <dbReference type="SAM" id="MobiDB-lite"/>
    </source>
</evidence>
<organism evidence="6 7">
    <name type="scientific">Terfezia boudieri ATCC MYA-4762</name>
    <dbReference type="NCBI Taxonomy" id="1051890"/>
    <lineage>
        <taxon>Eukaryota</taxon>
        <taxon>Fungi</taxon>
        <taxon>Dikarya</taxon>
        <taxon>Ascomycota</taxon>
        <taxon>Pezizomycotina</taxon>
        <taxon>Pezizomycetes</taxon>
        <taxon>Pezizales</taxon>
        <taxon>Pezizaceae</taxon>
        <taxon>Terfezia</taxon>
    </lineage>
</organism>
<evidence type="ECO:0000313" key="7">
    <source>
        <dbReference type="Proteomes" id="UP000267821"/>
    </source>
</evidence>
<evidence type="ECO:0000256" key="1">
    <source>
        <dbReference type="ARBA" id="ARBA00007471"/>
    </source>
</evidence>
<dbReference type="STRING" id="1051890.A0A3N4LGC1"/>
<dbReference type="SUPFAM" id="SSF50729">
    <property type="entry name" value="PH domain-like"/>
    <property type="match status" value="1"/>
</dbReference>
<evidence type="ECO:0000256" key="3">
    <source>
        <dbReference type="PIRSR" id="PIRSR630564-2"/>
    </source>
</evidence>
<keyword evidence="7" id="KW-1185">Reference proteome</keyword>
<dbReference type="InterPro" id="IPR010569">
    <property type="entry name" value="Myotubularin-like_Pase_dom"/>
</dbReference>
<dbReference type="PANTHER" id="PTHR10807:SF128">
    <property type="entry name" value="PHOSPHATIDYLINOSITOL-3,5-BISPHOSPHATE 3-PHOSPHATASE"/>
    <property type="match status" value="1"/>
</dbReference>
<evidence type="ECO:0000256" key="2">
    <source>
        <dbReference type="PIRSR" id="PIRSR630564-1"/>
    </source>
</evidence>
<dbReference type="InterPro" id="IPR011993">
    <property type="entry name" value="PH-like_dom_sf"/>
</dbReference>
<dbReference type="InterPro" id="IPR016130">
    <property type="entry name" value="Tyr_Pase_AS"/>
</dbReference>
<dbReference type="Pfam" id="PF06602">
    <property type="entry name" value="Myotub-related"/>
    <property type="match status" value="1"/>
</dbReference>
<reference evidence="6 7" key="1">
    <citation type="journal article" date="2018" name="Nat. Ecol. Evol.">
        <title>Pezizomycetes genomes reveal the molecular basis of ectomycorrhizal truffle lifestyle.</title>
        <authorList>
            <person name="Murat C."/>
            <person name="Payen T."/>
            <person name="Noel B."/>
            <person name="Kuo A."/>
            <person name="Morin E."/>
            <person name="Chen J."/>
            <person name="Kohler A."/>
            <person name="Krizsan K."/>
            <person name="Balestrini R."/>
            <person name="Da Silva C."/>
            <person name="Montanini B."/>
            <person name="Hainaut M."/>
            <person name="Levati E."/>
            <person name="Barry K.W."/>
            <person name="Belfiori B."/>
            <person name="Cichocki N."/>
            <person name="Clum A."/>
            <person name="Dockter R.B."/>
            <person name="Fauchery L."/>
            <person name="Guy J."/>
            <person name="Iotti M."/>
            <person name="Le Tacon F."/>
            <person name="Lindquist E.A."/>
            <person name="Lipzen A."/>
            <person name="Malagnac F."/>
            <person name="Mello A."/>
            <person name="Molinier V."/>
            <person name="Miyauchi S."/>
            <person name="Poulain J."/>
            <person name="Riccioni C."/>
            <person name="Rubini A."/>
            <person name="Sitrit Y."/>
            <person name="Splivallo R."/>
            <person name="Traeger S."/>
            <person name="Wang M."/>
            <person name="Zifcakova L."/>
            <person name="Wipf D."/>
            <person name="Zambonelli A."/>
            <person name="Paolocci F."/>
            <person name="Nowrousian M."/>
            <person name="Ottonello S."/>
            <person name="Baldrian P."/>
            <person name="Spatafora J.W."/>
            <person name="Henrissat B."/>
            <person name="Nagy L.G."/>
            <person name="Aury J.M."/>
            <person name="Wincker P."/>
            <person name="Grigoriev I.V."/>
            <person name="Bonfante P."/>
            <person name="Martin F.M."/>
        </authorList>
    </citation>
    <scope>NUCLEOTIDE SEQUENCE [LARGE SCALE GENOMIC DNA]</scope>
    <source>
        <strain evidence="6 7">ATCC MYA-4762</strain>
    </source>
</reference>
<proteinExistence type="inferred from homology"/>
<dbReference type="EMBL" id="ML121556">
    <property type="protein sequence ID" value="RPB21933.1"/>
    <property type="molecule type" value="Genomic_DNA"/>
</dbReference>
<comment type="similarity">
    <text evidence="1">Belongs to the protein-tyrosine phosphatase family. Non-receptor class myotubularin subfamily.</text>
</comment>
<protein>
    <submittedName>
        <fullName evidence="6">Phosphatases II</fullName>
    </submittedName>
</protein>
<feature type="region of interest" description="Disordered" evidence="4">
    <location>
        <begin position="744"/>
        <end position="764"/>
    </location>
</feature>
<dbReference type="CDD" id="cd17666">
    <property type="entry name" value="PTP-MTM-like_fungal"/>
    <property type="match status" value="1"/>
</dbReference>
<dbReference type="PROSITE" id="PS00383">
    <property type="entry name" value="TYR_PHOSPHATASE_1"/>
    <property type="match status" value="1"/>
</dbReference>
<dbReference type="PROSITE" id="PS51339">
    <property type="entry name" value="PPASE_MYOTUBULARIN"/>
    <property type="match status" value="1"/>
</dbReference>
<dbReference type="InParanoid" id="A0A3N4LGC1"/>
<gene>
    <name evidence="6" type="ORF">L211DRAFT_840280</name>
</gene>
<dbReference type="InterPro" id="IPR048994">
    <property type="entry name" value="PH-GRAM_MTMR6-9"/>
</dbReference>
<feature type="compositionally biased region" description="Basic and acidic residues" evidence="4">
    <location>
        <begin position="711"/>
        <end position="722"/>
    </location>
</feature>
<feature type="active site" description="Phosphocysteine intermediate" evidence="2">
    <location>
        <position position="384"/>
    </location>
</feature>
<dbReference type="Pfam" id="PF21098">
    <property type="entry name" value="PH-GRAM_MTMR6-like"/>
    <property type="match status" value="1"/>
</dbReference>
<dbReference type="GO" id="GO:0005737">
    <property type="term" value="C:cytoplasm"/>
    <property type="evidence" value="ECO:0007669"/>
    <property type="project" value="TreeGrafter"/>
</dbReference>
<dbReference type="GO" id="GO:0016020">
    <property type="term" value="C:membrane"/>
    <property type="evidence" value="ECO:0007669"/>
    <property type="project" value="TreeGrafter"/>
</dbReference>
<dbReference type="SUPFAM" id="SSF52799">
    <property type="entry name" value="(Phosphotyrosine protein) phosphatases II"/>
    <property type="match status" value="1"/>
</dbReference>
<dbReference type="InterPro" id="IPR029021">
    <property type="entry name" value="Prot-tyrosine_phosphatase-like"/>
</dbReference>
<name>A0A3N4LGC1_9PEZI</name>
<dbReference type="Proteomes" id="UP000267821">
    <property type="component" value="Unassembled WGS sequence"/>
</dbReference>
<evidence type="ECO:0000259" key="5">
    <source>
        <dbReference type="PROSITE" id="PS51339"/>
    </source>
</evidence>
<feature type="compositionally biased region" description="Acidic residues" evidence="4">
    <location>
        <begin position="700"/>
        <end position="710"/>
    </location>
</feature>
<feature type="binding site" evidence="3">
    <location>
        <begin position="384"/>
        <end position="390"/>
    </location>
    <ligand>
        <name>substrate</name>
    </ligand>
</feature>
<dbReference type="PANTHER" id="PTHR10807">
    <property type="entry name" value="MYOTUBULARIN-RELATED"/>
    <property type="match status" value="1"/>
</dbReference>
<feature type="binding site" evidence="3">
    <location>
        <begin position="320"/>
        <end position="321"/>
    </location>
    <ligand>
        <name>substrate</name>
    </ligand>
</feature>
<evidence type="ECO:0000313" key="6">
    <source>
        <dbReference type="EMBL" id="RPB21933.1"/>
    </source>
</evidence>
<dbReference type="OrthoDB" id="271628at2759"/>
<dbReference type="GO" id="GO:0046856">
    <property type="term" value="P:phosphatidylinositol dephosphorylation"/>
    <property type="evidence" value="ECO:0007669"/>
    <property type="project" value="TreeGrafter"/>
</dbReference>